<name>A0A6V7Y804_MELEN</name>
<dbReference type="InterPro" id="IPR016197">
    <property type="entry name" value="Chromo-like_dom_sf"/>
</dbReference>
<evidence type="ECO:0000313" key="3">
    <source>
        <dbReference type="EMBL" id="CAD2207666.1"/>
    </source>
</evidence>
<feature type="domain" description="Chromo" evidence="1">
    <location>
        <begin position="283"/>
        <end position="322"/>
    </location>
</feature>
<dbReference type="PROSITE" id="PS50994">
    <property type="entry name" value="INTEGRASE"/>
    <property type="match status" value="1"/>
</dbReference>
<accession>A0A6V7Y804</accession>
<dbReference type="Pfam" id="PF00665">
    <property type="entry name" value="rve"/>
    <property type="match status" value="1"/>
</dbReference>
<evidence type="ECO:0000259" key="1">
    <source>
        <dbReference type="PROSITE" id="PS50013"/>
    </source>
</evidence>
<dbReference type="GO" id="GO:0015074">
    <property type="term" value="P:DNA integration"/>
    <property type="evidence" value="ECO:0007669"/>
    <property type="project" value="InterPro"/>
</dbReference>
<proteinExistence type="predicted"/>
<sequence>MKEVYDFMHKQRVYTMHYPARRRFSRLTTRPSGLHTDWQGDLAIFDKLASQNEGYKYLLVCIDVLSRKIFVAPVKSKHAENMIEAFEKIFAANKGILPHRLYTDRGLEFQAKKMRDYFDSKDIDKRVVFSPDVHASMAERANRTIKERLYRYFSQKNTLRWVDAVQNIVDGINASVNRVTGVTPNSVNFKNARKLFERLYKENYNHTGTKQKLNPGQIVRIAKEKGKFEKGYFANYTDELFRIVTVNDSRVPTIYRLEDLRGEKIEGIFYLEELVPTSLDTTHRIAEILKTRRTREGLKHFVRWIGYNDTHNSWIKDTDIVR</sequence>
<dbReference type="PANTHER" id="PTHR46585">
    <property type="entry name" value="INTEGRASE CORE DOMAIN CONTAINING PROTEIN"/>
    <property type="match status" value="1"/>
</dbReference>
<dbReference type="PROSITE" id="PS50013">
    <property type="entry name" value="CHROMO_2"/>
    <property type="match status" value="1"/>
</dbReference>
<dbReference type="Proteomes" id="UP000580250">
    <property type="component" value="Unassembled WGS sequence"/>
</dbReference>
<dbReference type="InterPro" id="IPR036397">
    <property type="entry name" value="RNaseH_sf"/>
</dbReference>
<reference evidence="3 4" key="1">
    <citation type="submission" date="2020-08" db="EMBL/GenBank/DDBJ databases">
        <authorList>
            <person name="Koutsovoulos G."/>
            <person name="Danchin GJ E."/>
        </authorList>
    </citation>
    <scope>NUCLEOTIDE SEQUENCE [LARGE SCALE GENOMIC DNA]</scope>
</reference>
<dbReference type="InterPro" id="IPR012337">
    <property type="entry name" value="RNaseH-like_sf"/>
</dbReference>
<evidence type="ECO:0000313" key="4">
    <source>
        <dbReference type="Proteomes" id="UP000580250"/>
    </source>
</evidence>
<evidence type="ECO:0000259" key="2">
    <source>
        <dbReference type="PROSITE" id="PS50994"/>
    </source>
</evidence>
<dbReference type="OrthoDB" id="6343797at2759"/>
<organism evidence="3 4">
    <name type="scientific">Meloidogyne enterolobii</name>
    <name type="common">Root-knot nematode worm</name>
    <name type="synonym">Meloidogyne mayaguensis</name>
    <dbReference type="NCBI Taxonomy" id="390850"/>
    <lineage>
        <taxon>Eukaryota</taxon>
        <taxon>Metazoa</taxon>
        <taxon>Ecdysozoa</taxon>
        <taxon>Nematoda</taxon>
        <taxon>Chromadorea</taxon>
        <taxon>Rhabditida</taxon>
        <taxon>Tylenchina</taxon>
        <taxon>Tylenchomorpha</taxon>
        <taxon>Tylenchoidea</taxon>
        <taxon>Meloidogynidae</taxon>
        <taxon>Meloidogyninae</taxon>
        <taxon>Meloidogyne</taxon>
    </lineage>
</organism>
<comment type="caution">
    <text evidence="3">The sequence shown here is derived from an EMBL/GenBank/DDBJ whole genome shotgun (WGS) entry which is preliminary data.</text>
</comment>
<feature type="domain" description="Integrase catalytic" evidence="2">
    <location>
        <begin position="27"/>
        <end position="192"/>
    </location>
</feature>
<dbReference type="InterPro" id="IPR001584">
    <property type="entry name" value="Integrase_cat-core"/>
</dbReference>
<dbReference type="Gene3D" id="3.30.420.10">
    <property type="entry name" value="Ribonuclease H-like superfamily/Ribonuclease H"/>
    <property type="match status" value="1"/>
</dbReference>
<dbReference type="GO" id="GO:0003676">
    <property type="term" value="F:nucleic acid binding"/>
    <property type="evidence" value="ECO:0007669"/>
    <property type="project" value="InterPro"/>
</dbReference>
<dbReference type="EMBL" id="CAJEWN010003452">
    <property type="protein sequence ID" value="CAD2207666.1"/>
    <property type="molecule type" value="Genomic_DNA"/>
</dbReference>
<gene>
    <name evidence="3" type="ORF">MENT_LOCUS61629</name>
</gene>
<dbReference type="PANTHER" id="PTHR46585:SF1">
    <property type="entry name" value="CHROMO DOMAIN-CONTAINING PROTEIN"/>
    <property type="match status" value="1"/>
</dbReference>
<dbReference type="AlphaFoldDB" id="A0A6V7Y804"/>
<dbReference type="SUPFAM" id="SSF53098">
    <property type="entry name" value="Ribonuclease H-like"/>
    <property type="match status" value="1"/>
</dbReference>
<dbReference type="InterPro" id="IPR000953">
    <property type="entry name" value="Chromo/chromo_shadow_dom"/>
</dbReference>
<dbReference type="SUPFAM" id="SSF54160">
    <property type="entry name" value="Chromo domain-like"/>
    <property type="match status" value="1"/>
</dbReference>
<protein>
    <submittedName>
        <fullName evidence="3">Uncharacterized protein</fullName>
    </submittedName>
</protein>